<reference evidence="1 2" key="1">
    <citation type="submission" date="2021-06" db="EMBL/GenBank/DDBJ databases">
        <authorList>
            <person name="Palmer J.M."/>
        </authorList>
    </citation>
    <scope>NUCLEOTIDE SEQUENCE [LARGE SCALE GENOMIC DNA]</scope>
    <source>
        <strain evidence="1 2">AS_MEX2019</strain>
        <tissue evidence="1">Muscle</tissue>
    </source>
</reference>
<evidence type="ECO:0000313" key="1">
    <source>
        <dbReference type="EMBL" id="MEQ2293125.1"/>
    </source>
</evidence>
<accession>A0ABV0YH18</accession>
<organism evidence="1 2">
    <name type="scientific">Ameca splendens</name>
    <dbReference type="NCBI Taxonomy" id="208324"/>
    <lineage>
        <taxon>Eukaryota</taxon>
        <taxon>Metazoa</taxon>
        <taxon>Chordata</taxon>
        <taxon>Craniata</taxon>
        <taxon>Vertebrata</taxon>
        <taxon>Euteleostomi</taxon>
        <taxon>Actinopterygii</taxon>
        <taxon>Neopterygii</taxon>
        <taxon>Teleostei</taxon>
        <taxon>Neoteleostei</taxon>
        <taxon>Acanthomorphata</taxon>
        <taxon>Ovalentaria</taxon>
        <taxon>Atherinomorphae</taxon>
        <taxon>Cyprinodontiformes</taxon>
        <taxon>Goodeidae</taxon>
        <taxon>Ameca</taxon>
    </lineage>
</organism>
<dbReference type="EMBL" id="JAHRIP010031732">
    <property type="protein sequence ID" value="MEQ2293125.1"/>
    <property type="molecule type" value="Genomic_DNA"/>
</dbReference>
<proteinExistence type="predicted"/>
<gene>
    <name evidence="1" type="ORF">AMECASPLE_030018</name>
</gene>
<dbReference type="Proteomes" id="UP001469553">
    <property type="component" value="Unassembled WGS sequence"/>
</dbReference>
<keyword evidence="2" id="KW-1185">Reference proteome</keyword>
<evidence type="ECO:0000313" key="2">
    <source>
        <dbReference type="Proteomes" id="UP001469553"/>
    </source>
</evidence>
<protein>
    <submittedName>
        <fullName evidence="1">Uncharacterized protein</fullName>
    </submittedName>
</protein>
<name>A0ABV0YH18_9TELE</name>
<sequence>MSQISIQAAHIGDNVVRSEQVLRSCGSRSLDSLQNIYIKKKCLGEESGLQECPLTVFIPRTEMLMMMVVNSAAQHSVNAAVTSALRPPRCALLLLLFPANF</sequence>
<comment type="caution">
    <text evidence="1">The sequence shown here is derived from an EMBL/GenBank/DDBJ whole genome shotgun (WGS) entry which is preliminary data.</text>
</comment>